<feature type="transmembrane region" description="Helical" evidence="10">
    <location>
        <begin position="173"/>
        <end position="195"/>
    </location>
</feature>
<reference evidence="11" key="2">
    <citation type="submission" date="2022-10" db="EMBL/GenBank/DDBJ databases">
        <authorList>
            <consortium name="ENA_rothamsted_submissions"/>
            <consortium name="culmorum"/>
            <person name="King R."/>
        </authorList>
    </citation>
    <scope>NUCLEOTIDE SEQUENCE</scope>
</reference>
<sequence>MLIFSKSENTMRDDMFLEMVHPSGFLLYINHDKLKLFSHSMVLYMQILNVWSIYYLSNNFDLFLQYNSLLLAQHFGLSSAVYLTISYHHIIQFKNRVKAVLWPLDFCGKRTHDKLLKQIRLLKYEFIIIIFCTIGGHALFMPIVGDESDIFIEIRLIDEVFGKDVRSKVLSSVFYIGIVFLGISIGGVVNLFVYFSVHIETQFHLLNLKVENISGGLERIEEEDRFQRILGSRLKFCIARHITLLKLFYSMETIHNNWPVLIFSLTGVLMIVSEIYLLLAGISSRSNIRLMLAMVTTGYIAFLFVFHGQKLENEYLRLHHAAQNCSWHRWNKQNIFYLRMLLMNSSKPIKITSFHMVDLDYTLPVKVREPNNFVSFQSTFYIKNVPQGVTD</sequence>
<feature type="transmembrane region" description="Helical" evidence="10">
    <location>
        <begin position="124"/>
        <end position="144"/>
    </location>
</feature>
<evidence type="ECO:0000256" key="5">
    <source>
        <dbReference type="ARBA" id="ARBA00022725"/>
    </source>
</evidence>
<reference evidence="11" key="1">
    <citation type="submission" date="2022-01" db="EMBL/GenBank/DDBJ databases">
        <authorList>
            <person name="King R."/>
        </authorList>
    </citation>
    <scope>NUCLEOTIDE SEQUENCE</scope>
</reference>
<organism evidence="11 12">
    <name type="scientific">Phaedon cochleariae</name>
    <name type="common">Mustard beetle</name>
    <dbReference type="NCBI Taxonomy" id="80249"/>
    <lineage>
        <taxon>Eukaryota</taxon>
        <taxon>Metazoa</taxon>
        <taxon>Ecdysozoa</taxon>
        <taxon>Arthropoda</taxon>
        <taxon>Hexapoda</taxon>
        <taxon>Insecta</taxon>
        <taxon>Pterygota</taxon>
        <taxon>Neoptera</taxon>
        <taxon>Endopterygota</taxon>
        <taxon>Coleoptera</taxon>
        <taxon>Polyphaga</taxon>
        <taxon>Cucujiformia</taxon>
        <taxon>Chrysomeloidea</taxon>
        <taxon>Chrysomelidae</taxon>
        <taxon>Chrysomelinae</taxon>
        <taxon>Chrysomelini</taxon>
        <taxon>Phaedon</taxon>
    </lineage>
</organism>
<keyword evidence="7 10" id="KW-0472">Membrane</keyword>
<dbReference type="GO" id="GO:0007165">
    <property type="term" value="P:signal transduction"/>
    <property type="evidence" value="ECO:0007669"/>
    <property type="project" value="UniProtKB-KW"/>
</dbReference>
<feature type="transmembrane region" description="Helical" evidence="10">
    <location>
        <begin position="288"/>
        <end position="307"/>
    </location>
</feature>
<keyword evidence="2" id="KW-1003">Cell membrane</keyword>
<gene>
    <name evidence="11" type="ORF">PHAECO_LOCUS2826</name>
</gene>
<dbReference type="AlphaFoldDB" id="A0A9N9SG66"/>
<evidence type="ECO:0000256" key="9">
    <source>
        <dbReference type="ARBA" id="ARBA00023224"/>
    </source>
</evidence>
<dbReference type="GO" id="GO:0005549">
    <property type="term" value="F:odorant binding"/>
    <property type="evidence" value="ECO:0007669"/>
    <property type="project" value="InterPro"/>
</dbReference>
<evidence type="ECO:0000256" key="10">
    <source>
        <dbReference type="RuleBase" id="RU351113"/>
    </source>
</evidence>
<proteinExistence type="inferred from homology"/>
<name>A0A9N9SG66_PHACE</name>
<evidence type="ECO:0000256" key="8">
    <source>
        <dbReference type="ARBA" id="ARBA00023170"/>
    </source>
</evidence>
<comment type="similarity">
    <text evidence="10">Belongs to the insect chemoreceptor superfamily. Heteromeric odorant receptor channel (TC 1.A.69) family.</text>
</comment>
<dbReference type="InterPro" id="IPR004117">
    <property type="entry name" value="7tm6_olfct_rcpt"/>
</dbReference>
<evidence type="ECO:0000256" key="1">
    <source>
        <dbReference type="ARBA" id="ARBA00004651"/>
    </source>
</evidence>
<evidence type="ECO:0000256" key="2">
    <source>
        <dbReference type="ARBA" id="ARBA00022475"/>
    </source>
</evidence>
<keyword evidence="9 10" id="KW-0807">Transducer</keyword>
<evidence type="ECO:0000313" key="11">
    <source>
        <dbReference type="EMBL" id="CAG9815844.1"/>
    </source>
</evidence>
<comment type="subcellular location">
    <subcellularLocation>
        <location evidence="1 10">Cell membrane</location>
        <topology evidence="1 10">Multi-pass membrane protein</topology>
    </subcellularLocation>
</comment>
<keyword evidence="8 10" id="KW-0675">Receptor</keyword>
<feature type="transmembrane region" description="Helical" evidence="10">
    <location>
        <begin position="36"/>
        <end position="57"/>
    </location>
</feature>
<dbReference type="PANTHER" id="PTHR21137">
    <property type="entry name" value="ODORANT RECEPTOR"/>
    <property type="match status" value="1"/>
</dbReference>
<evidence type="ECO:0000256" key="7">
    <source>
        <dbReference type="ARBA" id="ARBA00023136"/>
    </source>
</evidence>
<dbReference type="EMBL" id="OU896718">
    <property type="protein sequence ID" value="CAG9815844.1"/>
    <property type="molecule type" value="Genomic_DNA"/>
</dbReference>
<protein>
    <recommendedName>
        <fullName evidence="10">Odorant receptor</fullName>
    </recommendedName>
</protein>
<keyword evidence="5 10" id="KW-0552">Olfaction</keyword>
<accession>A0A9N9SG66</accession>
<keyword evidence="4 10" id="KW-0812">Transmembrane</keyword>
<comment type="caution">
    <text evidence="10">Lacks conserved residue(s) required for the propagation of feature annotation.</text>
</comment>
<dbReference type="GO" id="GO:0004984">
    <property type="term" value="F:olfactory receptor activity"/>
    <property type="evidence" value="ECO:0007669"/>
    <property type="project" value="InterPro"/>
</dbReference>
<keyword evidence="6 10" id="KW-1133">Transmembrane helix</keyword>
<dbReference type="PANTHER" id="PTHR21137:SF35">
    <property type="entry name" value="ODORANT RECEPTOR 19A-RELATED"/>
    <property type="match status" value="1"/>
</dbReference>
<keyword evidence="12" id="KW-1185">Reference proteome</keyword>
<evidence type="ECO:0000313" key="12">
    <source>
        <dbReference type="Proteomes" id="UP001153737"/>
    </source>
</evidence>
<evidence type="ECO:0000256" key="3">
    <source>
        <dbReference type="ARBA" id="ARBA00022606"/>
    </source>
</evidence>
<evidence type="ECO:0000256" key="6">
    <source>
        <dbReference type="ARBA" id="ARBA00022989"/>
    </source>
</evidence>
<dbReference type="Pfam" id="PF02949">
    <property type="entry name" value="7tm_6"/>
    <property type="match status" value="1"/>
</dbReference>
<feature type="transmembrane region" description="Helical" evidence="10">
    <location>
        <begin position="260"/>
        <end position="282"/>
    </location>
</feature>
<evidence type="ECO:0000256" key="4">
    <source>
        <dbReference type="ARBA" id="ARBA00022692"/>
    </source>
</evidence>
<dbReference type="GO" id="GO:0005886">
    <property type="term" value="C:plasma membrane"/>
    <property type="evidence" value="ECO:0007669"/>
    <property type="project" value="UniProtKB-SubCell"/>
</dbReference>
<keyword evidence="3 10" id="KW-0716">Sensory transduction</keyword>
<feature type="transmembrane region" description="Helical" evidence="10">
    <location>
        <begin position="63"/>
        <end position="85"/>
    </location>
</feature>
<dbReference type="Proteomes" id="UP001153737">
    <property type="component" value="Chromosome 12"/>
</dbReference>
<dbReference type="OrthoDB" id="6764485at2759"/>